<keyword evidence="2" id="KW-0732">Signal</keyword>
<accession>A0A4W6G7C1</accession>
<keyword evidence="1" id="KW-0645">Protease</keyword>
<dbReference type="AlphaFoldDB" id="A0A4W6G7C1"/>
<dbReference type="STRING" id="8187.ENSLCAP00010058982"/>
<evidence type="ECO:0000313" key="8">
    <source>
        <dbReference type="Ensembl" id="ENSLCAP00010058982.1"/>
    </source>
</evidence>
<dbReference type="InterPro" id="IPR001254">
    <property type="entry name" value="Trypsin_dom"/>
</dbReference>
<evidence type="ECO:0000256" key="1">
    <source>
        <dbReference type="ARBA" id="ARBA00022670"/>
    </source>
</evidence>
<dbReference type="PANTHER" id="PTHR24252">
    <property type="entry name" value="ACROSIN-RELATED"/>
    <property type="match status" value="1"/>
</dbReference>
<dbReference type="Pfam" id="PF00089">
    <property type="entry name" value="Trypsin"/>
    <property type="match status" value="1"/>
</dbReference>
<evidence type="ECO:0000256" key="4">
    <source>
        <dbReference type="ARBA" id="ARBA00022825"/>
    </source>
</evidence>
<reference evidence="8" key="3">
    <citation type="submission" date="2025-09" db="UniProtKB">
        <authorList>
            <consortium name="Ensembl"/>
        </authorList>
    </citation>
    <scope>IDENTIFICATION</scope>
</reference>
<name>A0A4W6G7C1_LATCA</name>
<keyword evidence="4" id="KW-0720">Serine protease</keyword>
<dbReference type="GO" id="GO:0006508">
    <property type="term" value="P:proteolysis"/>
    <property type="evidence" value="ECO:0007669"/>
    <property type="project" value="UniProtKB-KW"/>
</dbReference>
<dbReference type="SMART" id="SM00020">
    <property type="entry name" value="Tryp_SPc"/>
    <property type="match status" value="1"/>
</dbReference>
<feature type="compositionally biased region" description="Low complexity" evidence="6">
    <location>
        <begin position="234"/>
        <end position="257"/>
    </location>
</feature>
<dbReference type="CDD" id="cd00190">
    <property type="entry name" value="Tryp_SPc"/>
    <property type="match status" value="1"/>
</dbReference>
<evidence type="ECO:0000256" key="5">
    <source>
        <dbReference type="ARBA" id="ARBA00023157"/>
    </source>
</evidence>
<keyword evidence="9" id="KW-1185">Reference proteome</keyword>
<dbReference type="Ensembl" id="ENSLCAT00010060588.1">
    <property type="protein sequence ID" value="ENSLCAP00010058982.1"/>
    <property type="gene ID" value="ENSLCAG00010027506.1"/>
</dbReference>
<dbReference type="InterPro" id="IPR033116">
    <property type="entry name" value="TRYPSIN_SER"/>
</dbReference>
<dbReference type="InterPro" id="IPR009003">
    <property type="entry name" value="Peptidase_S1_PA"/>
</dbReference>
<dbReference type="Proteomes" id="UP000314980">
    <property type="component" value="Unassembled WGS sequence"/>
</dbReference>
<evidence type="ECO:0000259" key="7">
    <source>
        <dbReference type="PROSITE" id="PS50240"/>
    </source>
</evidence>
<dbReference type="InterPro" id="IPR043504">
    <property type="entry name" value="Peptidase_S1_PA_chymotrypsin"/>
</dbReference>
<evidence type="ECO:0000313" key="9">
    <source>
        <dbReference type="Proteomes" id="UP000314980"/>
    </source>
</evidence>
<keyword evidence="3" id="KW-0378">Hydrolase</keyword>
<sequence length="257" mass="27426">MPVLVFYYLYFVLCINFSSNPRGWTIMLGRQNQEGNNPNELSRTVARIILHPNYDSITNNNDIALLKLSSPVTFTDYIRPVCLAAGGSVFNNGTDSWVTGWGAVKEGVSLPFPETLQEVEVPVLGNRQCNCLNGVGTVTDNMICAGVLAGGKDSCQGDSGGPMVSKQGSVWVQSGIVSFGFGCARPNLPGVYSRVSRYQSWINSFISSDKPGFVQFTSSGPDADSSYTCPGLTPPSTASPTTRPSTTTPTLTSPASK</sequence>
<evidence type="ECO:0000256" key="2">
    <source>
        <dbReference type="ARBA" id="ARBA00022729"/>
    </source>
</evidence>
<dbReference type="GeneTree" id="ENSGT00940000163852"/>
<dbReference type="GO" id="GO:0004252">
    <property type="term" value="F:serine-type endopeptidase activity"/>
    <property type="evidence" value="ECO:0007669"/>
    <property type="project" value="InterPro"/>
</dbReference>
<protein>
    <submittedName>
        <fullName evidence="8">Si:dkey-32n7.7</fullName>
    </submittedName>
</protein>
<organism evidence="8 9">
    <name type="scientific">Lates calcarifer</name>
    <name type="common">Barramundi</name>
    <name type="synonym">Holocentrus calcarifer</name>
    <dbReference type="NCBI Taxonomy" id="8187"/>
    <lineage>
        <taxon>Eukaryota</taxon>
        <taxon>Metazoa</taxon>
        <taxon>Chordata</taxon>
        <taxon>Craniata</taxon>
        <taxon>Vertebrata</taxon>
        <taxon>Euteleostomi</taxon>
        <taxon>Actinopterygii</taxon>
        <taxon>Neopterygii</taxon>
        <taxon>Teleostei</taxon>
        <taxon>Neoteleostei</taxon>
        <taxon>Acanthomorphata</taxon>
        <taxon>Carangaria</taxon>
        <taxon>Carangaria incertae sedis</taxon>
        <taxon>Centropomidae</taxon>
        <taxon>Lates</taxon>
    </lineage>
</organism>
<reference evidence="8" key="2">
    <citation type="submission" date="2025-08" db="UniProtKB">
        <authorList>
            <consortium name="Ensembl"/>
        </authorList>
    </citation>
    <scope>IDENTIFICATION</scope>
</reference>
<dbReference type="FunFam" id="2.40.10.10:FF:000024">
    <property type="entry name" value="Serine protease 53"/>
    <property type="match status" value="1"/>
</dbReference>
<dbReference type="InterPro" id="IPR001314">
    <property type="entry name" value="Peptidase_S1A"/>
</dbReference>
<feature type="region of interest" description="Disordered" evidence="6">
    <location>
        <begin position="217"/>
        <end position="257"/>
    </location>
</feature>
<dbReference type="PRINTS" id="PR00722">
    <property type="entry name" value="CHYMOTRYPSIN"/>
</dbReference>
<reference evidence="9" key="1">
    <citation type="submission" date="2015-09" db="EMBL/GenBank/DDBJ databases">
        <authorList>
            <person name="Sai Rama Sridatta P."/>
        </authorList>
    </citation>
    <scope>NUCLEOTIDE SEQUENCE [LARGE SCALE GENOMIC DNA]</scope>
</reference>
<evidence type="ECO:0000256" key="6">
    <source>
        <dbReference type="SAM" id="MobiDB-lite"/>
    </source>
</evidence>
<feature type="domain" description="Peptidase S1" evidence="7">
    <location>
        <begin position="1"/>
        <end position="207"/>
    </location>
</feature>
<dbReference type="Gene3D" id="2.40.10.10">
    <property type="entry name" value="Trypsin-like serine proteases"/>
    <property type="match status" value="2"/>
</dbReference>
<dbReference type="PANTHER" id="PTHR24252:SF7">
    <property type="entry name" value="HYALIN"/>
    <property type="match status" value="1"/>
</dbReference>
<dbReference type="InParanoid" id="A0A4W6G7C1"/>
<dbReference type="SUPFAM" id="SSF50494">
    <property type="entry name" value="Trypsin-like serine proteases"/>
    <property type="match status" value="1"/>
</dbReference>
<evidence type="ECO:0000256" key="3">
    <source>
        <dbReference type="ARBA" id="ARBA00022801"/>
    </source>
</evidence>
<dbReference type="PROSITE" id="PS50240">
    <property type="entry name" value="TRYPSIN_DOM"/>
    <property type="match status" value="1"/>
</dbReference>
<keyword evidence="5" id="KW-1015">Disulfide bond</keyword>
<proteinExistence type="predicted"/>
<feature type="compositionally biased region" description="Polar residues" evidence="6">
    <location>
        <begin position="217"/>
        <end position="228"/>
    </location>
</feature>
<dbReference type="PROSITE" id="PS00135">
    <property type="entry name" value="TRYPSIN_SER"/>
    <property type="match status" value="1"/>
</dbReference>